<dbReference type="OrthoDB" id="77878at2759"/>
<evidence type="ECO:0000256" key="2">
    <source>
        <dbReference type="ARBA" id="ARBA00022692"/>
    </source>
</evidence>
<name>A0A409VEC0_9AGAR</name>
<protein>
    <submittedName>
        <fullName evidence="7">Uncharacterized protein</fullName>
    </submittedName>
</protein>
<gene>
    <name evidence="7" type="ORF">CVT24_005707</name>
</gene>
<evidence type="ECO:0000256" key="5">
    <source>
        <dbReference type="ARBA" id="ARBA00023242"/>
    </source>
</evidence>
<dbReference type="SUPFAM" id="SSF53474">
    <property type="entry name" value="alpha/beta-Hydrolases"/>
    <property type="match status" value="1"/>
</dbReference>
<evidence type="ECO:0000256" key="1">
    <source>
        <dbReference type="ARBA" id="ARBA00007387"/>
    </source>
</evidence>
<keyword evidence="2" id="KW-0812">Transmembrane</keyword>
<dbReference type="Pfam" id="PF05705">
    <property type="entry name" value="DUF829"/>
    <property type="match status" value="1"/>
</dbReference>
<organism evidence="7 8">
    <name type="scientific">Panaeolus cyanescens</name>
    <dbReference type="NCBI Taxonomy" id="181874"/>
    <lineage>
        <taxon>Eukaryota</taxon>
        <taxon>Fungi</taxon>
        <taxon>Dikarya</taxon>
        <taxon>Basidiomycota</taxon>
        <taxon>Agaricomycotina</taxon>
        <taxon>Agaricomycetes</taxon>
        <taxon>Agaricomycetidae</taxon>
        <taxon>Agaricales</taxon>
        <taxon>Agaricineae</taxon>
        <taxon>Galeropsidaceae</taxon>
        <taxon>Panaeolus</taxon>
    </lineage>
</organism>
<dbReference type="EMBL" id="NHTK01006128">
    <property type="protein sequence ID" value="PPQ63247.1"/>
    <property type="molecule type" value="Genomic_DNA"/>
</dbReference>
<keyword evidence="4" id="KW-0472">Membrane</keyword>
<dbReference type="InterPro" id="IPR008547">
    <property type="entry name" value="DUF829_TMEM53"/>
</dbReference>
<dbReference type="InterPro" id="IPR029058">
    <property type="entry name" value="AB_hydrolase_fold"/>
</dbReference>
<keyword evidence="5" id="KW-0539">Nucleus</keyword>
<proteinExistence type="inferred from homology"/>
<dbReference type="PANTHER" id="PTHR12265:SF30">
    <property type="entry name" value="TRANSMEMBRANE PROTEIN 53"/>
    <property type="match status" value="1"/>
</dbReference>
<dbReference type="Proteomes" id="UP000284842">
    <property type="component" value="Unassembled WGS sequence"/>
</dbReference>
<comment type="subcellular location">
    <subcellularLocation>
        <location evidence="6">Nucleus outer membrane</location>
        <topology evidence="6">Single-pass membrane protein</topology>
    </subcellularLocation>
</comment>
<dbReference type="InParanoid" id="A0A409VEC0"/>
<evidence type="ECO:0000313" key="8">
    <source>
        <dbReference type="Proteomes" id="UP000284842"/>
    </source>
</evidence>
<dbReference type="AlphaFoldDB" id="A0A409VEC0"/>
<keyword evidence="8" id="KW-1185">Reference proteome</keyword>
<dbReference type="GO" id="GO:0005640">
    <property type="term" value="C:nuclear outer membrane"/>
    <property type="evidence" value="ECO:0007669"/>
    <property type="project" value="UniProtKB-SubCell"/>
</dbReference>
<comment type="similarity">
    <text evidence="1">Belongs to the TMEM53 family.</text>
</comment>
<evidence type="ECO:0000256" key="3">
    <source>
        <dbReference type="ARBA" id="ARBA00022989"/>
    </source>
</evidence>
<sequence>MKKDDLLVLGHGIYFSKPTPSANSEDTATENGESRLVSRSGRVASPAVILIFGWMGAQLSHLLKYVKPYNELYPESAKIIVCSEASFFWTGSSGRKRNLRPVAEALELLGCLPPSKKGSKSFASANIQPIIPGIRPTILVHAFSNGGSWQLATLSELLESHISFEDRPNIPLWPSALILDSCPGNGGLQATQRAFSTAIRNPIIRALSRWMIRLIYFVMYIQKAILRRKFDTLEIMKEQLNSTSLLPWFGKHTRRLYIYSTKDDIIPYHDVEKHATDAESKGFVVKRRRFDDSPHVAHAKAHPDEYWQEIQTLWDEASRSLDHC</sequence>
<dbReference type="PANTHER" id="PTHR12265">
    <property type="entry name" value="TRANSMEMBRANE PROTEIN 53"/>
    <property type="match status" value="1"/>
</dbReference>
<evidence type="ECO:0000313" key="7">
    <source>
        <dbReference type="EMBL" id="PPQ63247.1"/>
    </source>
</evidence>
<accession>A0A409VEC0</accession>
<evidence type="ECO:0000256" key="6">
    <source>
        <dbReference type="ARBA" id="ARBA00034303"/>
    </source>
</evidence>
<reference evidence="7 8" key="1">
    <citation type="journal article" date="2018" name="Evol. Lett.">
        <title>Horizontal gene cluster transfer increased hallucinogenic mushroom diversity.</title>
        <authorList>
            <person name="Reynolds H.T."/>
            <person name="Vijayakumar V."/>
            <person name="Gluck-Thaler E."/>
            <person name="Korotkin H.B."/>
            <person name="Matheny P.B."/>
            <person name="Slot J.C."/>
        </authorList>
    </citation>
    <scope>NUCLEOTIDE SEQUENCE [LARGE SCALE GENOMIC DNA]</scope>
    <source>
        <strain evidence="7 8">2629</strain>
    </source>
</reference>
<evidence type="ECO:0000256" key="4">
    <source>
        <dbReference type="ARBA" id="ARBA00023136"/>
    </source>
</evidence>
<comment type="caution">
    <text evidence="7">The sequence shown here is derived from an EMBL/GenBank/DDBJ whole genome shotgun (WGS) entry which is preliminary data.</text>
</comment>
<keyword evidence="3" id="KW-1133">Transmembrane helix</keyword>